<evidence type="ECO:0000256" key="2">
    <source>
        <dbReference type="ARBA" id="ARBA00023125"/>
    </source>
</evidence>
<evidence type="ECO:0000259" key="5">
    <source>
        <dbReference type="PROSITE" id="PS51464"/>
    </source>
</evidence>
<dbReference type="Gene3D" id="3.40.50.10490">
    <property type="entry name" value="Glucose-6-phosphate isomerase like protein, domain 1"/>
    <property type="match status" value="1"/>
</dbReference>
<dbReference type="SUPFAM" id="SSF53697">
    <property type="entry name" value="SIS domain"/>
    <property type="match status" value="1"/>
</dbReference>
<protein>
    <submittedName>
        <fullName evidence="6">MurR/RpiR family transcriptional regulator</fullName>
    </submittedName>
</protein>
<dbReference type="PANTHER" id="PTHR30514:SF18">
    <property type="entry name" value="RPIR-FAMILY TRANSCRIPTIONAL REGULATOR"/>
    <property type="match status" value="1"/>
</dbReference>
<dbReference type="PANTHER" id="PTHR30514">
    <property type="entry name" value="GLUCOKINASE"/>
    <property type="match status" value="1"/>
</dbReference>
<organism evidence="6 7">
    <name type="scientific">Microbacterium bandirmense</name>
    <dbReference type="NCBI Taxonomy" id="3122050"/>
    <lineage>
        <taxon>Bacteria</taxon>
        <taxon>Bacillati</taxon>
        <taxon>Actinomycetota</taxon>
        <taxon>Actinomycetes</taxon>
        <taxon>Micrococcales</taxon>
        <taxon>Microbacteriaceae</taxon>
        <taxon>Microbacterium</taxon>
    </lineage>
</organism>
<name>A0ABU8LC66_9MICO</name>
<dbReference type="SUPFAM" id="SSF46689">
    <property type="entry name" value="Homeodomain-like"/>
    <property type="match status" value="1"/>
</dbReference>
<dbReference type="InterPro" id="IPR035472">
    <property type="entry name" value="RpiR-like_SIS"/>
</dbReference>
<keyword evidence="1" id="KW-0805">Transcription regulation</keyword>
<sequence>MADAVQDTGVDPVSTLIRHSLDALSSGERKVGRAILANYPIAGLGTVAELAQRASVSPPTVVRFVTRLGFSGFPAFQKRLVREVQERLGSPLEQYDRADLNSDDGELARASRVFSGSIAATIADLPESEFDRVVALLSDPRRRVRLIGGRFSHLLADYLGAHLTLLRPGAQTIGADGFTRLTAVTDTRRDDVLVVFDYRRYDPEIVRFARRCAERGADVVLFTDRWLSPAADVACAVLPAGVEAPSPFDSLVPALAVVETVIAGVTDRLGEDGRRRLETMEDLRSGTTDHPV</sequence>
<dbReference type="RefSeq" id="WP_337332403.1">
    <property type="nucleotide sequence ID" value="NZ_JBBDGM010000007.1"/>
</dbReference>
<dbReference type="Pfam" id="PF01380">
    <property type="entry name" value="SIS"/>
    <property type="match status" value="1"/>
</dbReference>
<keyword evidence="7" id="KW-1185">Reference proteome</keyword>
<reference evidence="6 7" key="1">
    <citation type="submission" date="2024-02" db="EMBL/GenBank/DDBJ databases">
        <authorList>
            <person name="Saticioglu I.B."/>
        </authorList>
    </citation>
    <scope>NUCLEOTIDE SEQUENCE [LARGE SCALE GENOMIC DNA]</scope>
    <source>
        <strain evidence="6 7">Mu-80</strain>
    </source>
</reference>
<dbReference type="Pfam" id="PF01418">
    <property type="entry name" value="HTH_6"/>
    <property type="match status" value="1"/>
</dbReference>
<gene>
    <name evidence="6" type="ORF">WDU99_10505</name>
</gene>
<proteinExistence type="predicted"/>
<dbReference type="CDD" id="cd05013">
    <property type="entry name" value="SIS_RpiR"/>
    <property type="match status" value="1"/>
</dbReference>
<evidence type="ECO:0000313" key="6">
    <source>
        <dbReference type="EMBL" id="MEJ1088748.1"/>
    </source>
</evidence>
<dbReference type="InterPro" id="IPR000281">
    <property type="entry name" value="HTH_RpiR"/>
</dbReference>
<dbReference type="Proteomes" id="UP001371224">
    <property type="component" value="Unassembled WGS sequence"/>
</dbReference>
<dbReference type="PROSITE" id="PS51464">
    <property type="entry name" value="SIS"/>
    <property type="match status" value="1"/>
</dbReference>
<evidence type="ECO:0000259" key="4">
    <source>
        <dbReference type="PROSITE" id="PS51071"/>
    </source>
</evidence>
<dbReference type="InterPro" id="IPR047640">
    <property type="entry name" value="RpiR-like"/>
</dbReference>
<keyword evidence="2" id="KW-0238">DNA-binding</keyword>
<dbReference type="PROSITE" id="PS51071">
    <property type="entry name" value="HTH_RPIR"/>
    <property type="match status" value="1"/>
</dbReference>
<evidence type="ECO:0000256" key="3">
    <source>
        <dbReference type="ARBA" id="ARBA00023163"/>
    </source>
</evidence>
<dbReference type="Gene3D" id="1.10.10.10">
    <property type="entry name" value="Winged helix-like DNA-binding domain superfamily/Winged helix DNA-binding domain"/>
    <property type="match status" value="1"/>
</dbReference>
<accession>A0ABU8LC66</accession>
<feature type="domain" description="SIS" evidence="5">
    <location>
        <begin position="133"/>
        <end position="271"/>
    </location>
</feature>
<dbReference type="InterPro" id="IPR001347">
    <property type="entry name" value="SIS_dom"/>
</dbReference>
<evidence type="ECO:0000313" key="7">
    <source>
        <dbReference type="Proteomes" id="UP001371224"/>
    </source>
</evidence>
<dbReference type="InterPro" id="IPR046348">
    <property type="entry name" value="SIS_dom_sf"/>
</dbReference>
<comment type="caution">
    <text evidence="6">The sequence shown here is derived from an EMBL/GenBank/DDBJ whole genome shotgun (WGS) entry which is preliminary data.</text>
</comment>
<dbReference type="InterPro" id="IPR009057">
    <property type="entry name" value="Homeodomain-like_sf"/>
</dbReference>
<keyword evidence="3" id="KW-0804">Transcription</keyword>
<evidence type="ECO:0000256" key="1">
    <source>
        <dbReference type="ARBA" id="ARBA00023015"/>
    </source>
</evidence>
<dbReference type="EMBL" id="JBBDGM010000007">
    <property type="protein sequence ID" value="MEJ1088748.1"/>
    <property type="molecule type" value="Genomic_DNA"/>
</dbReference>
<dbReference type="InterPro" id="IPR036388">
    <property type="entry name" value="WH-like_DNA-bd_sf"/>
</dbReference>
<feature type="domain" description="HTH rpiR-type" evidence="4">
    <location>
        <begin position="11"/>
        <end position="87"/>
    </location>
</feature>